<evidence type="ECO:0000256" key="1">
    <source>
        <dbReference type="ARBA" id="ARBA00022603"/>
    </source>
</evidence>
<reference evidence="5" key="1">
    <citation type="journal article" date="2019" name="Int. J. Syst. Evol. Microbiol.">
        <title>The Global Catalogue of Microorganisms (GCM) 10K type strain sequencing project: providing services to taxonomists for standard genome sequencing and annotation.</title>
        <authorList>
            <consortium name="The Broad Institute Genomics Platform"/>
            <consortium name="The Broad Institute Genome Sequencing Center for Infectious Disease"/>
            <person name="Wu L."/>
            <person name="Ma J."/>
        </authorList>
    </citation>
    <scope>NUCLEOTIDE SEQUENCE [LARGE SCALE GENOMIC DNA]</scope>
    <source>
        <strain evidence="5">JCM 17452</strain>
    </source>
</reference>
<dbReference type="GO" id="GO:0032259">
    <property type="term" value="P:methylation"/>
    <property type="evidence" value="ECO:0007669"/>
    <property type="project" value="UniProtKB-KW"/>
</dbReference>
<evidence type="ECO:0000259" key="3">
    <source>
        <dbReference type="Pfam" id="PF00588"/>
    </source>
</evidence>
<comment type="caution">
    <text evidence="4">The sequence shown here is derived from an EMBL/GenBank/DDBJ whole genome shotgun (WGS) entry which is preliminary data.</text>
</comment>
<organism evidence="4 5">
    <name type="scientific">Hyunsoonleella aestuarii</name>
    <dbReference type="NCBI Taxonomy" id="912802"/>
    <lineage>
        <taxon>Bacteria</taxon>
        <taxon>Pseudomonadati</taxon>
        <taxon>Bacteroidota</taxon>
        <taxon>Flavobacteriia</taxon>
        <taxon>Flavobacteriales</taxon>
        <taxon>Flavobacteriaceae</taxon>
    </lineage>
</organism>
<dbReference type="Proteomes" id="UP001500027">
    <property type="component" value="Unassembled WGS sequence"/>
</dbReference>
<feature type="domain" description="tRNA/rRNA methyltransferase SpoU type" evidence="3">
    <location>
        <begin position="31"/>
        <end position="173"/>
    </location>
</feature>
<dbReference type="Pfam" id="PF00588">
    <property type="entry name" value="SpoU_methylase"/>
    <property type="match status" value="1"/>
</dbReference>
<dbReference type="InterPro" id="IPR001537">
    <property type="entry name" value="SpoU_MeTrfase"/>
</dbReference>
<dbReference type="EMBL" id="BAABAV010000001">
    <property type="protein sequence ID" value="GAA4268510.1"/>
    <property type="molecule type" value="Genomic_DNA"/>
</dbReference>
<evidence type="ECO:0000313" key="4">
    <source>
        <dbReference type="EMBL" id="GAA4268510.1"/>
    </source>
</evidence>
<dbReference type="InterPro" id="IPR004441">
    <property type="entry name" value="rRNA_MeTrfase_TrmH"/>
</dbReference>
<gene>
    <name evidence="4" type="ORF">GCM10022257_06110</name>
</gene>
<accession>A0ABP8E8W4</accession>
<protein>
    <submittedName>
        <fullName evidence="4">RNA methyltransferase</fullName>
    </submittedName>
</protein>
<keyword evidence="2" id="KW-0808">Transferase</keyword>
<sequence length="186" mass="20786">MTKIILMRKLKNSELDRLSVVGFKEAEKTPIIIILDNIRSLNNIGSVFRTSDAFLIEKIYLCGITATPPHKDIHKTALGSTETVAWEYVENTLDLVKRLQTNKVKVCSIEQAENATMLNNFAPKRQTTYALVFGNEVKGVSQDVVNASDTVIEIPQYGTKHSLNISVSCGVVVWDVFSKLRTLEKT</sequence>
<dbReference type="InterPro" id="IPR029026">
    <property type="entry name" value="tRNA_m1G_MTases_N"/>
</dbReference>
<name>A0ABP8E8W4_9FLAO</name>
<dbReference type="PANTHER" id="PTHR46429">
    <property type="entry name" value="23S RRNA (GUANOSINE-2'-O-)-METHYLTRANSFERASE RLMB"/>
    <property type="match status" value="1"/>
</dbReference>
<proteinExistence type="predicted"/>
<dbReference type="GO" id="GO:0008168">
    <property type="term" value="F:methyltransferase activity"/>
    <property type="evidence" value="ECO:0007669"/>
    <property type="project" value="UniProtKB-KW"/>
</dbReference>
<dbReference type="Gene3D" id="3.40.1280.10">
    <property type="match status" value="1"/>
</dbReference>
<keyword evidence="5" id="KW-1185">Reference proteome</keyword>
<dbReference type="SUPFAM" id="SSF75217">
    <property type="entry name" value="alpha/beta knot"/>
    <property type="match status" value="1"/>
</dbReference>
<evidence type="ECO:0000256" key="2">
    <source>
        <dbReference type="ARBA" id="ARBA00022679"/>
    </source>
</evidence>
<evidence type="ECO:0000313" key="5">
    <source>
        <dbReference type="Proteomes" id="UP001500027"/>
    </source>
</evidence>
<dbReference type="InterPro" id="IPR029028">
    <property type="entry name" value="Alpha/beta_knot_MTases"/>
</dbReference>
<keyword evidence="1 4" id="KW-0489">Methyltransferase</keyword>
<dbReference type="PANTHER" id="PTHR46429:SF1">
    <property type="entry name" value="23S RRNA (GUANOSINE-2'-O-)-METHYLTRANSFERASE RLMB"/>
    <property type="match status" value="1"/>
</dbReference>
<dbReference type="CDD" id="cd18097">
    <property type="entry name" value="SpoU-like"/>
    <property type="match status" value="1"/>
</dbReference>